<gene>
    <name evidence="1" type="ORF">ACCO45_010667</name>
</gene>
<reference evidence="1" key="1">
    <citation type="submission" date="2024-12" db="EMBL/GenBank/DDBJ databases">
        <title>Comparative genomics and development of molecular markers within Purpureocillium lilacinum and among Purpureocillium species.</title>
        <authorList>
            <person name="Yeh Z.-Y."/>
            <person name="Ni N.-T."/>
            <person name="Lo P.-H."/>
            <person name="Mushyakhwo K."/>
            <person name="Lin C.-F."/>
            <person name="Nai Y.-S."/>
        </authorList>
    </citation>
    <scope>NUCLEOTIDE SEQUENCE</scope>
    <source>
        <strain evidence="1">NCHU-NPUST-175</strain>
    </source>
</reference>
<comment type="caution">
    <text evidence="1">The sequence shown here is derived from an EMBL/GenBank/DDBJ whole genome shotgun (WGS) entry which is preliminary data.</text>
</comment>
<evidence type="ECO:0000313" key="2">
    <source>
        <dbReference type="Proteomes" id="UP001638806"/>
    </source>
</evidence>
<name>A0ACC4DGW4_PURLI</name>
<accession>A0ACC4DGW4</accession>
<sequence length="223" mass="24749">MTPNKSEPASPQPSKSEPQPSPTSSTASYSPLMRQVREFGLFFAGASFLAASIAVSRRSVLRRRFDTLPPFHTSNRYTKPFDGSDRVSLATQALGLATLNVMSFGIMLTGGISWAFDLCSVEELRQRTQAVLQRPGNVDPEAEKEMEDMMRSLLDKLGMDSTPPEKPTPKTRKTSRQQKTGGLVNSLDRRSLHCDVSFERAHMFTKQHRNAATAMPVHGFVDM</sequence>
<evidence type="ECO:0000313" key="1">
    <source>
        <dbReference type="EMBL" id="KAL3955104.1"/>
    </source>
</evidence>
<protein>
    <submittedName>
        <fullName evidence="1">Uncharacterized protein</fullName>
    </submittedName>
</protein>
<dbReference type="Proteomes" id="UP001638806">
    <property type="component" value="Unassembled WGS sequence"/>
</dbReference>
<keyword evidence="2" id="KW-1185">Reference proteome</keyword>
<organism evidence="1 2">
    <name type="scientific">Purpureocillium lilacinum</name>
    <name type="common">Paecilomyces lilacinus</name>
    <dbReference type="NCBI Taxonomy" id="33203"/>
    <lineage>
        <taxon>Eukaryota</taxon>
        <taxon>Fungi</taxon>
        <taxon>Dikarya</taxon>
        <taxon>Ascomycota</taxon>
        <taxon>Pezizomycotina</taxon>
        <taxon>Sordariomycetes</taxon>
        <taxon>Hypocreomycetidae</taxon>
        <taxon>Hypocreales</taxon>
        <taxon>Ophiocordycipitaceae</taxon>
        <taxon>Purpureocillium</taxon>
    </lineage>
</organism>
<proteinExistence type="predicted"/>
<dbReference type="EMBL" id="JBGNUJ010000010">
    <property type="protein sequence ID" value="KAL3955104.1"/>
    <property type="molecule type" value="Genomic_DNA"/>
</dbReference>